<protein>
    <submittedName>
        <fullName evidence="2">Modulator of heat shock repressor CtsR, McsA</fullName>
    </submittedName>
</protein>
<feature type="domain" description="UVR" evidence="1">
    <location>
        <begin position="138"/>
        <end position="173"/>
    </location>
</feature>
<dbReference type="PATRIC" id="fig|889306.3.peg.82"/>
<dbReference type="InterPro" id="IPR001943">
    <property type="entry name" value="UVR_dom"/>
</dbReference>
<dbReference type="GO" id="GO:0008270">
    <property type="term" value="F:zinc ion binding"/>
    <property type="evidence" value="ECO:0007669"/>
    <property type="project" value="TreeGrafter"/>
</dbReference>
<dbReference type="SUPFAM" id="SSF46600">
    <property type="entry name" value="C-terminal UvrC-binding domain of UvrB"/>
    <property type="match status" value="1"/>
</dbReference>
<dbReference type="Gene3D" id="4.10.860.10">
    <property type="entry name" value="UVR domain"/>
    <property type="match status" value="1"/>
</dbReference>
<dbReference type="PIRSF" id="PIRSF015034">
    <property type="entry name" value="YacH"/>
    <property type="match status" value="1"/>
</dbReference>
<dbReference type="EMBL" id="JXRP01000005">
    <property type="protein sequence ID" value="KIL52310.1"/>
    <property type="molecule type" value="Genomic_DNA"/>
</dbReference>
<keyword evidence="2" id="KW-0346">Stress response</keyword>
<accession>A0A0C2RPU6</accession>
<dbReference type="InterPro" id="IPR025542">
    <property type="entry name" value="YacH"/>
</dbReference>
<name>A0A0C2RPU6_9BACL</name>
<keyword evidence="3" id="KW-1185">Reference proteome</keyword>
<dbReference type="RefSeq" id="WP_041085382.1">
    <property type="nucleotide sequence ID" value="NZ_JXRP01000005.1"/>
</dbReference>
<dbReference type="GO" id="GO:0046870">
    <property type="term" value="F:cadmium ion binding"/>
    <property type="evidence" value="ECO:0007669"/>
    <property type="project" value="TreeGrafter"/>
</dbReference>
<evidence type="ECO:0000259" key="1">
    <source>
        <dbReference type="PROSITE" id="PS50151"/>
    </source>
</evidence>
<organism evidence="2 3">
    <name type="scientific">Jeotgalibacillus soli</name>
    <dbReference type="NCBI Taxonomy" id="889306"/>
    <lineage>
        <taxon>Bacteria</taxon>
        <taxon>Bacillati</taxon>
        <taxon>Bacillota</taxon>
        <taxon>Bacilli</taxon>
        <taxon>Bacillales</taxon>
        <taxon>Caryophanaceae</taxon>
        <taxon>Jeotgalibacillus</taxon>
    </lineage>
</organism>
<dbReference type="PANTHER" id="PTHR38430">
    <property type="entry name" value="PROTEIN-ARGININE KINASE ACTIVATOR PROTEIN"/>
    <property type="match status" value="1"/>
</dbReference>
<reference evidence="2 3" key="1">
    <citation type="submission" date="2015-01" db="EMBL/GenBank/DDBJ databases">
        <title>Genome sequencing of Jeotgalibacillus soli.</title>
        <authorList>
            <person name="Goh K.M."/>
            <person name="Chan K.-G."/>
            <person name="Yaakop A.S."/>
            <person name="Ee R."/>
            <person name="Gan H.M."/>
            <person name="Chan C.S."/>
        </authorList>
    </citation>
    <scope>NUCLEOTIDE SEQUENCE [LARGE SCALE GENOMIC DNA]</scope>
    <source>
        <strain evidence="2 3">P9</strain>
    </source>
</reference>
<dbReference type="GO" id="GO:0050897">
    <property type="term" value="F:cobalt ion binding"/>
    <property type="evidence" value="ECO:0007669"/>
    <property type="project" value="TreeGrafter"/>
</dbReference>
<sequence>MVCQECNERPAALHFTKVINGEKTEVHLCEKCAQDKGGLFLSNDASAFSFNNLLAGLLNISPMVQQANQPQQKEHETVQCQHCHMTFHQFLKLGKFGCPNCYVTFGAQIPPILKRLHSGNALHQGKLPARIGGTIHVKRQLDELRLQLKGLIEQEEFEQAAKIRDEIRSLEKGVSDQGGENV</sequence>
<dbReference type="AlphaFoldDB" id="A0A0C2RPU6"/>
<evidence type="ECO:0000313" key="3">
    <source>
        <dbReference type="Proteomes" id="UP000031938"/>
    </source>
</evidence>
<comment type="caution">
    <text evidence="2">The sequence shown here is derived from an EMBL/GenBank/DDBJ whole genome shotgun (WGS) entry which is preliminary data.</text>
</comment>
<dbReference type="Pfam" id="PF02151">
    <property type="entry name" value="UVR"/>
    <property type="match status" value="1"/>
</dbReference>
<dbReference type="PANTHER" id="PTHR38430:SF1">
    <property type="entry name" value="PROTEIN-ARGININE KINASE ACTIVATOR PROTEIN"/>
    <property type="match status" value="1"/>
</dbReference>
<dbReference type="GO" id="GO:0005507">
    <property type="term" value="F:copper ion binding"/>
    <property type="evidence" value="ECO:0007669"/>
    <property type="project" value="TreeGrafter"/>
</dbReference>
<dbReference type="PROSITE" id="PS50151">
    <property type="entry name" value="UVR"/>
    <property type="match status" value="1"/>
</dbReference>
<proteinExistence type="predicted"/>
<dbReference type="GO" id="GO:1990170">
    <property type="term" value="P:stress response to cadmium ion"/>
    <property type="evidence" value="ECO:0007669"/>
    <property type="project" value="TreeGrafter"/>
</dbReference>
<dbReference type="STRING" id="889306.KP78_00830"/>
<dbReference type="Proteomes" id="UP000031938">
    <property type="component" value="Unassembled WGS sequence"/>
</dbReference>
<dbReference type="InterPro" id="IPR036876">
    <property type="entry name" value="UVR_dom_sf"/>
</dbReference>
<evidence type="ECO:0000313" key="2">
    <source>
        <dbReference type="EMBL" id="KIL52310.1"/>
    </source>
</evidence>
<dbReference type="GO" id="GO:1990169">
    <property type="term" value="P:stress response to copper ion"/>
    <property type="evidence" value="ECO:0007669"/>
    <property type="project" value="TreeGrafter"/>
</dbReference>
<gene>
    <name evidence="2" type="ORF">KP78_00830</name>
</gene>
<dbReference type="OrthoDB" id="9788704at2"/>